<keyword evidence="1" id="KW-0732">Signal</keyword>
<keyword evidence="3" id="KW-1185">Reference proteome</keyword>
<dbReference type="InterPro" id="IPR000519">
    <property type="entry name" value="P_trefoil_dom"/>
</dbReference>
<feature type="non-terminal residue" evidence="2">
    <location>
        <position position="360"/>
    </location>
</feature>
<dbReference type="OrthoDB" id="406152at2759"/>
<reference evidence="2" key="1">
    <citation type="submission" date="2020-11" db="EMBL/GenBank/DDBJ databases">
        <authorList>
            <person name="Tran Van P."/>
        </authorList>
    </citation>
    <scope>NUCLEOTIDE SEQUENCE</scope>
</reference>
<accession>A0A7R9MGD9</accession>
<evidence type="ECO:0000256" key="1">
    <source>
        <dbReference type="SAM" id="SignalP"/>
    </source>
</evidence>
<dbReference type="EMBL" id="OC932908">
    <property type="protein sequence ID" value="CAD7659686.1"/>
    <property type="molecule type" value="Genomic_DNA"/>
</dbReference>
<organism evidence="2">
    <name type="scientific">Oppiella nova</name>
    <dbReference type="NCBI Taxonomy" id="334625"/>
    <lineage>
        <taxon>Eukaryota</taxon>
        <taxon>Metazoa</taxon>
        <taxon>Ecdysozoa</taxon>
        <taxon>Arthropoda</taxon>
        <taxon>Chelicerata</taxon>
        <taxon>Arachnida</taxon>
        <taxon>Acari</taxon>
        <taxon>Acariformes</taxon>
        <taxon>Sarcoptiformes</taxon>
        <taxon>Oribatida</taxon>
        <taxon>Brachypylina</taxon>
        <taxon>Oppioidea</taxon>
        <taxon>Oppiidae</taxon>
        <taxon>Oppiella</taxon>
    </lineage>
</organism>
<evidence type="ECO:0000313" key="2">
    <source>
        <dbReference type="EMBL" id="CAD7659686.1"/>
    </source>
</evidence>
<gene>
    <name evidence="2" type="ORF">ONB1V03_LOCUS16281</name>
</gene>
<dbReference type="EMBL" id="CAJPVJ010018083">
    <property type="protein sequence ID" value="CAG2176848.1"/>
    <property type="molecule type" value="Genomic_DNA"/>
</dbReference>
<protein>
    <submittedName>
        <fullName evidence="2">Uncharacterized protein</fullName>
    </submittedName>
</protein>
<dbReference type="Gene3D" id="3.20.20.80">
    <property type="entry name" value="Glycosidases"/>
    <property type="match status" value="1"/>
</dbReference>
<feature type="chain" id="PRO_5036211521" evidence="1">
    <location>
        <begin position="19"/>
        <end position="360"/>
    </location>
</feature>
<feature type="signal peptide" evidence="1">
    <location>
        <begin position="1"/>
        <end position="18"/>
    </location>
</feature>
<dbReference type="AlphaFoldDB" id="A0A7R9MGD9"/>
<dbReference type="CDD" id="cd00111">
    <property type="entry name" value="Trefoil"/>
    <property type="match status" value="1"/>
</dbReference>
<proteinExistence type="predicted"/>
<name>A0A7R9MGD9_9ACAR</name>
<dbReference type="Proteomes" id="UP000728032">
    <property type="component" value="Unassembled WGS sequence"/>
</dbReference>
<sequence length="360" mass="40502">MSVKIIAIVSVLCMGTVSLSPNPPIHKGCDLPVEVRINMNIGTKEECLQAGDCWKPEPGSPNCYWPHNDTSVKVYVHMMPWFETKETNPDPDRIGKWGQHWSMKNMDPDIKDASGKRQIASHFYPLIDLYASGDTHVIDWQLGLMKLSGVTGVLIDWPGTAKVWDYTGNAANCEAIVKGCERVGLDYAIVYEDHNLGMARDAGKLNVSIIEQGKADMAYLRDKHMVNKNYIQLNGAPLILDFGPQTLQGPDWDQVYSVMPKPPTFLTLWNQIDQGGKMAKGEFAWVYQNYMDGLKNFYHFRSQVPLKFGVAYPGFESAYSEGGWPGPTWSIKYSTDTMEATFDYARAYGVNYIQVATWND</sequence>
<evidence type="ECO:0000313" key="3">
    <source>
        <dbReference type="Proteomes" id="UP000728032"/>
    </source>
</evidence>